<dbReference type="GO" id="GO:0005743">
    <property type="term" value="C:mitochondrial inner membrane"/>
    <property type="evidence" value="ECO:0007669"/>
    <property type="project" value="TreeGrafter"/>
</dbReference>
<keyword evidence="4 8" id="KW-0831">Ubiquinone biosynthesis</keyword>
<feature type="domain" description="COQ9 C-terminal" evidence="9">
    <location>
        <begin position="163"/>
        <end position="230"/>
    </location>
</feature>
<dbReference type="InterPro" id="IPR013718">
    <property type="entry name" value="COQ9_C"/>
</dbReference>
<comment type="function">
    <text evidence="8">Membrane-associated protein that warps the membrane surface to access and bind aromatic isoprenes with high specificity, including ubiquinone (CoQ) isoprene intermediates and presents them directly to Coq7, therefore facilitating the Coq7-mediated hydroxylase step. Participates in the biosynthesis of coenzyme Q, also named ubiquinone, an essential lipid-soluble electron transporter for aerobic cellular respiration.</text>
</comment>
<evidence type="ECO:0000256" key="5">
    <source>
        <dbReference type="ARBA" id="ARBA00022946"/>
    </source>
</evidence>
<dbReference type="Proteomes" id="UP000054266">
    <property type="component" value="Unassembled WGS sequence"/>
</dbReference>
<accession>A0A0D2E3Y3</accession>
<dbReference type="InterPro" id="IPR012762">
    <property type="entry name" value="Ubiq_biosynth_COQ9"/>
</dbReference>
<keyword evidence="11" id="KW-1185">Reference proteome</keyword>
<keyword evidence="6 8" id="KW-0446">Lipid-binding</keyword>
<dbReference type="NCBIfam" id="TIGR02396">
    <property type="entry name" value="diverge_rpsU"/>
    <property type="match status" value="1"/>
</dbReference>
<dbReference type="HOGENOM" id="CLU_057411_1_1_1"/>
<keyword evidence="7 8" id="KW-0496">Mitochondrion</keyword>
<dbReference type="GO" id="GO:0008289">
    <property type="term" value="F:lipid binding"/>
    <property type="evidence" value="ECO:0007669"/>
    <property type="project" value="UniProtKB-UniRule"/>
</dbReference>
<dbReference type="UniPathway" id="UPA00232"/>
<proteinExistence type="inferred from homology"/>
<dbReference type="PANTHER" id="PTHR21427:SF19">
    <property type="entry name" value="UBIQUINONE BIOSYNTHESIS PROTEIN COQ9, MITOCHONDRIAL"/>
    <property type="match status" value="1"/>
</dbReference>
<evidence type="ECO:0000256" key="6">
    <source>
        <dbReference type="ARBA" id="ARBA00023121"/>
    </source>
</evidence>
<sequence length="261" mass="29100">MSVAHAPSLVLTKALRASAIATSKPCRFDCAGATYQSKRTYFSIHHPDPPPFAETQDRILSAAIKRVPEYGFTQRALTLGAKDAGYLDVTVQLFPRRVFDLINYHLVTQRLSLKNNVQFPEGGRLGMGRKVRTLTMARLRANADVIQHWKGALGHMSLLENIQASMKELNALSDEIWYLAGDTAVDFSWYTKRASLAAVYATSEMFMTTDTSSDFAATEEFLERRLEEAQILGGTVGGFTQYVGFWTGNSINLARSWGMRM</sequence>
<protein>
    <recommendedName>
        <fullName evidence="8">Ubiquinone biosynthesis protein</fullName>
    </recommendedName>
</protein>
<evidence type="ECO:0000256" key="1">
    <source>
        <dbReference type="ARBA" id="ARBA00004173"/>
    </source>
</evidence>
<evidence type="ECO:0000256" key="4">
    <source>
        <dbReference type="ARBA" id="ARBA00022688"/>
    </source>
</evidence>
<comment type="similarity">
    <text evidence="3 8">Belongs to the COQ9 family.</text>
</comment>
<dbReference type="GO" id="GO:0006744">
    <property type="term" value="P:ubiquinone biosynthetic process"/>
    <property type="evidence" value="ECO:0007669"/>
    <property type="project" value="UniProtKB-UniRule"/>
</dbReference>
<gene>
    <name evidence="10" type="ORF">PV04_04921</name>
</gene>
<evidence type="ECO:0000313" key="11">
    <source>
        <dbReference type="Proteomes" id="UP000054266"/>
    </source>
</evidence>
<dbReference type="PANTHER" id="PTHR21427">
    <property type="entry name" value="UBIQUINONE BIOSYNTHESIS PROTEIN COQ9, MITOCHONDRIAL"/>
    <property type="match status" value="1"/>
</dbReference>
<name>A0A0D2E3Y3_9EURO</name>
<evidence type="ECO:0000256" key="3">
    <source>
        <dbReference type="ARBA" id="ARBA00010766"/>
    </source>
</evidence>
<dbReference type="FunFam" id="1.10.357.10:FF:000004">
    <property type="entry name" value="Ubiquinone biosynthesis protein COQ9, mitochondrial"/>
    <property type="match status" value="1"/>
</dbReference>
<keyword evidence="5" id="KW-0809">Transit peptide</keyword>
<dbReference type="Gene3D" id="1.10.357.10">
    <property type="entry name" value="Tetracycline Repressor, domain 2"/>
    <property type="match status" value="1"/>
</dbReference>
<evidence type="ECO:0000256" key="8">
    <source>
        <dbReference type="RuleBase" id="RU366063"/>
    </source>
</evidence>
<dbReference type="AlphaFoldDB" id="A0A0D2E3Y3"/>
<evidence type="ECO:0000259" key="9">
    <source>
        <dbReference type="Pfam" id="PF08511"/>
    </source>
</evidence>
<dbReference type="EMBL" id="KN846958">
    <property type="protein sequence ID" value="KIW69017.1"/>
    <property type="molecule type" value="Genomic_DNA"/>
</dbReference>
<evidence type="ECO:0000256" key="7">
    <source>
        <dbReference type="ARBA" id="ARBA00023128"/>
    </source>
</evidence>
<dbReference type="STRING" id="5601.A0A0D2E3Y3"/>
<comment type="subcellular location">
    <subcellularLocation>
        <location evidence="1 8">Mitochondrion</location>
    </subcellularLocation>
</comment>
<comment type="pathway">
    <text evidence="2 8">Cofactor biosynthesis; ubiquinone biosynthesis.</text>
</comment>
<evidence type="ECO:0000313" key="10">
    <source>
        <dbReference type="EMBL" id="KIW69017.1"/>
    </source>
</evidence>
<reference evidence="10 11" key="1">
    <citation type="submission" date="2015-01" db="EMBL/GenBank/DDBJ databases">
        <title>The Genome Sequence of Capronia semiimmersa CBS27337.</title>
        <authorList>
            <consortium name="The Broad Institute Genomics Platform"/>
            <person name="Cuomo C."/>
            <person name="de Hoog S."/>
            <person name="Gorbushina A."/>
            <person name="Stielow B."/>
            <person name="Teixiera M."/>
            <person name="Abouelleil A."/>
            <person name="Chapman S.B."/>
            <person name="Priest M."/>
            <person name="Young S.K."/>
            <person name="Wortman J."/>
            <person name="Nusbaum C."/>
            <person name="Birren B."/>
        </authorList>
    </citation>
    <scope>NUCLEOTIDE SEQUENCE [LARGE SCALE GENOMIC DNA]</scope>
    <source>
        <strain evidence="10 11">CBS 27337</strain>
    </source>
</reference>
<organism evidence="10 11">
    <name type="scientific">Phialophora macrospora</name>
    <dbReference type="NCBI Taxonomy" id="1851006"/>
    <lineage>
        <taxon>Eukaryota</taxon>
        <taxon>Fungi</taxon>
        <taxon>Dikarya</taxon>
        <taxon>Ascomycota</taxon>
        <taxon>Pezizomycotina</taxon>
        <taxon>Eurotiomycetes</taxon>
        <taxon>Chaetothyriomycetidae</taxon>
        <taxon>Chaetothyriales</taxon>
        <taxon>Herpotrichiellaceae</taxon>
        <taxon>Phialophora</taxon>
    </lineage>
</organism>
<evidence type="ECO:0000256" key="2">
    <source>
        <dbReference type="ARBA" id="ARBA00004749"/>
    </source>
</evidence>
<dbReference type="Pfam" id="PF08511">
    <property type="entry name" value="COQ9"/>
    <property type="match status" value="1"/>
</dbReference>